<reference evidence="1" key="2">
    <citation type="journal article" date="2015" name="Fish Shellfish Immunol.">
        <title>Early steps in the European eel (Anguilla anguilla)-Vibrio vulnificus interaction in the gills: Role of the RtxA13 toxin.</title>
        <authorList>
            <person name="Callol A."/>
            <person name="Pajuelo D."/>
            <person name="Ebbesson L."/>
            <person name="Teles M."/>
            <person name="MacKenzie S."/>
            <person name="Amaro C."/>
        </authorList>
    </citation>
    <scope>NUCLEOTIDE SEQUENCE</scope>
</reference>
<name>A0A0E9TVS6_ANGAN</name>
<organism evidence="1">
    <name type="scientific">Anguilla anguilla</name>
    <name type="common">European freshwater eel</name>
    <name type="synonym">Muraena anguilla</name>
    <dbReference type="NCBI Taxonomy" id="7936"/>
    <lineage>
        <taxon>Eukaryota</taxon>
        <taxon>Metazoa</taxon>
        <taxon>Chordata</taxon>
        <taxon>Craniata</taxon>
        <taxon>Vertebrata</taxon>
        <taxon>Euteleostomi</taxon>
        <taxon>Actinopterygii</taxon>
        <taxon>Neopterygii</taxon>
        <taxon>Teleostei</taxon>
        <taxon>Anguilliformes</taxon>
        <taxon>Anguillidae</taxon>
        <taxon>Anguilla</taxon>
    </lineage>
</organism>
<accession>A0A0E9TVS6</accession>
<evidence type="ECO:0000313" key="1">
    <source>
        <dbReference type="EMBL" id="JAH57577.1"/>
    </source>
</evidence>
<dbReference type="AlphaFoldDB" id="A0A0E9TVS6"/>
<proteinExistence type="predicted"/>
<dbReference type="EMBL" id="GBXM01051000">
    <property type="protein sequence ID" value="JAH57577.1"/>
    <property type="molecule type" value="Transcribed_RNA"/>
</dbReference>
<sequence length="20" mass="2325">MQKSTGNVYAPALLNHNYFR</sequence>
<protein>
    <submittedName>
        <fullName evidence="1">Uncharacterized protein</fullName>
    </submittedName>
</protein>
<reference evidence="1" key="1">
    <citation type="submission" date="2014-11" db="EMBL/GenBank/DDBJ databases">
        <authorList>
            <person name="Amaro Gonzalez C."/>
        </authorList>
    </citation>
    <scope>NUCLEOTIDE SEQUENCE</scope>
</reference>